<name>A0A5C6VAD4_9FLAO</name>
<dbReference type="InterPro" id="IPR003737">
    <property type="entry name" value="GlcNAc_PI_deacetylase-related"/>
</dbReference>
<dbReference type="PANTHER" id="PTHR12993">
    <property type="entry name" value="N-ACETYLGLUCOSAMINYL-PHOSPHATIDYLINOSITOL DE-N-ACETYLASE-RELATED"/>
    <property type="match status" value="1"/>
</dbReference>
<dbReference type="EMBL" id="VORB01000004">
    <property type="protein sequence ID" value="TXC81461.1"/>
    <property type="molecule type" value="Genomic_DNA"/>
</dbReference>
<dbReference type="InterPro" id="IPR024078">
    <property type="entry name" value="LmbE-like_dom_sf"/>
</dbReference>
<dbReference type="RefSeq" id="WP_147014190.1">
    <property type="nucleotide sequence ID" value="NZ_VORB01000004.1"/>
</dbReference>
<dbReference type="Gene3D" id="3.40.50.10320">
    <property type="entry name" value="LmbE-like"/>
    <property type="match status" value="1"/>
</dbReference>
<dbReference type="InterPro" id="IPR023842">
    <property type="entry name" value="Bacillithiol_biosynth_BshB1"/>
</dbReference>
<dbReference type="Proteomes" id="UP000321168">
    <property type="component" value="Unassembled WGS sequence"/>
</dbReference>
<reference evidence="1 2" key="1">
    <citation type="submission" date="2019-08" db="EMBL/GenBank/DDBJ databases">
        <title>Genome of Luteibaculum oceani JCM 18817.</title>
        <authorList>
            <person name="Bowman J.P."/>
        </authorList>
    </citation>
    <scope>NUCLEOTIDE SEQUENCE [LARGE SCALE GENOMIC DNA]</scope>
    <source>
        <strain evidence="1 2">JCM 18817</strain>
    </source>
</reference>
<dbReference type="GO" id="GO:0019213">
    <property type="term" value="F:deacetylase activity"/>
    <property type="evidence" value="ECO:0007669"/>
    <property type="project" value="InterPro"/>
</dbReference>
<evidence type="ECO:0000313" key="1">
    <source>
        <dbReference type="EMBL" id="TXC81461.1"/>
    </source>
</evidence>
<sequence>MDFKLHILAIAAHPDDVELSCGGTLANEINRGKKVGIIDLTRGELGTRGTPETREEEAQKAASLLGIRIRKNLEMADGLFSESYENLMKVVEVIRQFMPDVVLTNSVSDRHPDHGRGGDLVERACFLAGLAKVETSIKGVWQEPWRPKVVYRFVQDRYIKPDFIVDVTESWNIKMEAIKAFKSQFYDPNSEEPETPISGKQFLDFLEARSREFGREIGVEFGEGFCCSRRPGVKQILDLI</sequence>
<dbReference type="AlphaFoldDB" id="A0A5C6VAD4"/>
<organism evidence="1 2">
    <name type="scientific">Luteibaculum oceani</name>
    <dbReference type="NCBI Taxonomy" id="1294296"/>
    <lineage>
        <taxon>Bacteria</taxon>
        <taxon>Pseudomonadati</taxon>
        <taxon>Bacteroidota</taxon>
        <taxon>Flavobacteriia</taxon>
        <taxon>Flavobacteriales</taxon>
        <taxon>Luteibaculaceae</taxon>
        <taxon>Luteibaculum</taxon>
    </lineage>
</organism>
<comment type="caution">
    <text evidence="1">The sequence shown here is derived from an EMBL/GenBank/DDBJ whole genome shotgun (WGS) entry which is preliminary data.</text>
</comment>
<evidence type="ECO:0000313" key="2">
    <source>
        <dbReference type="Proteomes" id="UP000321168"/>
    </source>
</evidence>
<keyword evidence="2" id="KW-1185">Reference proteome</keyword>
<dbReference type="NCBIfam" id="TIGR04001">
    <property type="entry name" value="thiol_BshB1"/>
    <property type="match status" value="1"/>
</dbReference>
<dbReference type="OrthoDB" id="9778719at2"/>
<dbReference type="GO" id="GO:0071793">
    <property type="term" value="P:bacillithiol biosynthetic process"/>
    <property type="evidence" value="ECO:0007669"/>
    <property type="project" value="InterPro"/>
</dbReference>
<dbReference type="PANTHER" id="PTHR12993:SF30">
    <property type="entry name" value="N-ACETYL-ALPHA-D-GLUCOSAMINYL L-MALATE DEACETYLASE 1"/>
    <property type="match status" value="1"/>
</dbReference>
<gene>
    <name evidence="1" type="primary">bshB1</name>
    <name evidence="1" type="ORF">FRX97_05505</name>
</gene>
<protein>
    <submittedName>
        <fullName evidence="1">Bacillithiol biosynthesis deacetylase BshB1</fullName>
    </submittedName>
</protein>
<dbReference type="Pfam" id="PF02585">
    <property type="entry name" value="PIG-L"/>
    <property type="match status" value="1"/>
</dbReference>
<dbReference type="GO" id="GO:0016811">
    <property type="term" value="F:hydrolase activity, acting on carbon-nitrogen (but not peptide) bonds, in linear amides"/>
    <property type="evidence" value="ECO:0007669"/>
    <property type="project" value="TreeGrafter"/>
</dbReference>
<dbReference type="SUPFAM" id="SSF102588">
    <property type="entry name" value="LmbE-like"/>
    <property type="match status" value="1"/>
</dbReference>
<proteinExistence type="predicted"/>
<accession>A0A5C6VAD4</accession>